<name>A0AAD5KC00_9FUNG</name>
<protein>
    <submittedName>
        <fullName evidence="1">Uncharacterized protein</fullName>
    </submittedName>
</protein>
<reference evidence="1" key="1">
    <citation type="journal article" date="2022" name="IScience">
        <title>Evolution of zygomycete secretomes and the origins of terrestrial fungal ecologies.</title>
        <authorList>
            <person name="Chang Y."/>
            <person name="Wang Y."/>
            <person name="Mondo S."/>
            <person name="Ahrendt S."/>
            <person name="Andreopoulos W."/>
            <person name="Barry K."/>
            <person name="Beard J."/>
            <person name="Benny G.L."/>
            <person name="Blankenship S."/>
            <person name="Bonito G."/>
            <person name="Cuomo C."/>
            <person name="Desiro A."/>
            <person name="Gervers K.A."/>
            <person name="Hundley H."/>
            <person name="Kuo A."/>
            <person name="LaButti K."/>
            <person name="Lang B.F."/>
            <person name="Lipzen A."/>
            <person name="O'Donnell K."/>
            <person name="Pangilinan J."/>
            <person name="Reynolds N."/>
            <person name="Sandor L."/>
            <person name="Smith M.E."/>
            <person name="Tsang A."/>
            <person name="Grigoriev I.V."/>
            <person name="Stajich J.E."/>
            <person name="Spatafora J.W."/>
        </authorList>
    </citation>
    <scope>NUCLEOTIDE SEQUENCE</scope>
    <source>
        <strain evidence="1">RSA 2281</strain>
    </source>
</reference>
<proteinExistence type="predicted"/>
<sequence length="222" mass="25223">MMFNYLSSFHTKAGPFETDILRPVWSSIQYSFDDTGITVFGREINANQTLGKRKNYGIRINLRFLYDGMELGGAEVGRQDEDVGGAEELVEDQLMCPKTLRDLLVRLCTKYMDKKEKLMTFGFIMVGFSISLMVMDCPGGNVCRVVRAPRYSVTSDIISFTTRVLPLLKFFSVIKCTLLRVVHEIQSSKPPAPTLGLDDISQLIYQSFHHHHHHHIQSISSN</sequence>
<dbReference type="AlphaFoldDB" id="A0AAD5KC00"/>
<dbReference type="Proteomes" id="UP001209540">
    <property type="component" value="Unassembled WGS sequence"/>
</dbReference>
<evidence type="ECO:0000313" key="1">
    <source>
        <dbReference type="EMBL" id="KAI9278513.1"/>
    </source>
</evidence>
<dbReference type="EMBL" id="JAIXMP010000001">
    <property type="protein sequence ID" value="KAI9278513.1"/>
    <property type="molecule type" value="Genomic_DNA"/>
</dbReference>
<accession>A0AAD5KC00</accession>
<organism evidence="1 2">
    <name type="scientific">Phascolomyces articulosus</name>
    <dbReference type="NCBI Taxonomy" id="60185"/>
    <lineage>
        <taxon>Eukaryota</taxon>
        <taxon>Fungi</taxon>
        <taxon>Fungi incertae sedis</taxon>
        <taxon>Mucoromycota</taxon>
        <taxon>Mucoromycotina</taxon>
        <taxon>Mucoromycetes</taxon>
        <taxon>Mucorales</taxon>
        <taxon>Lichtheimiaceae</taxon>
        <taxon>Phascolomyces</taxon>
    </lineage>
</organism>
<evidence type="ECO:0000313" key="2">
    <source>
        <dbReference type="Proteomes" id="UP001209540"/>
    </source>
</evidence>
<keyword evidence="2" id="KW-1185">Reference proteome</keyword>
<reference evidence="1" key="2">
    <citation type="submission" date="2023-02" db="EMBL/GenBank/DDBJ databases">
        <authorList>
            <consortium name="DOE Joint Genome Institute"/>
            <person name="Mondo S.J."/>
            <person name="Chang Y."/>
            <person name="Wang Y."/>
            <person name="Ahrendt S."/>
            <person name="Andreopoulos W."/>
            <person name="Barry K."/>
            <person name="Beard J."/>
            <person name="Benny G.L."/>
            <person name="Blankenship S."/>
            <person name="Bonito G."/>
            <person name="Cuomo C."/>
            <person name="Desiro A."/>
            <person name="Gervers K.A."/>
            <person name="Hundley H."/>
            <person name="Kuo A."/>
            <person name="LaButti K."/>
            <person name="Lang B.F."/>
            <person name="Lipzen A."/>
            <person name="O'Donnell K."/>
            <person name="Pangilinan J."/>
            <person name="Reynolds N."/>
            <person name="Sandor L."/>
            <person name="Smith M.W."/>
            <person name="Tsang A."/>
            <person name="Grigoriev I.V."/>
            <person name="Stajich J.E."/>
            <person name="Spatafora J.W."/>
        </authorList>
    </citation>
    <scope>NUCLEOTIDE SEQUENCE</scope>
    <source>
        <strain evidence="1">RSA 2281</strain>
    </source>
</reference>
<comment type="caution">
    <text evidence="1">The sequence shown here is derived from an EMBL/GenBank/DDBJ whole genome shotgun (WGS) entry which is preliminary data.</text>
</comment>
<gene>
    <name evidence="1" type="ORF">BDA99DRAFT_8895</name>
</gene>